<sequence>MPAELLVRTAGFSPVKGMRHLARERVELDAHGPVGDRAWCVVDVRARRVLRTVQHPSLLAVLASADGDELTLTLPSGETVAAPPIVSAESVTCDYWGRPVELALTGGPHAALLSDHLARDVRLAAAPRGGVVFGSPVTVIGTASLRELAERVGEPVDSARFRANLVVETEEPWVEDSWTSTEVRVGTAVLRVGGQVPRCAVVDHHPETGVRDLRLLKALVASRPTNRAGEPMLGVYADVVQPGAAGDGGIRAGRAHTGVK</sequence>
<evidence type="ECO:0000259" key="1">
    <source>
        <dbReference type="PROSITE" id="PS51340"/>
    </source>
</evidence>
<dbReference type="Proteomes" id="UP000649289">
    <property type="component" value="Unassembled WGS sequence"/>
</dbReference>
<feature type="domain" description="MOSC" evidence="1">
    <location>
        <begin position="83"/>
        <end position="260"/>
    </location>
</feature>
<dbReference type="Pfam" id="PF03473">
    <property type="entry name" value="MOSC"/>
    <property type="match status" value="1"/>
</dbReference>
<dbReference type="Pfam" id="PF03476">
    <property type="entry name" value="MOSC_N"/>
    <property type="match status" value="1"/>
</dbReference>
<dbReference type="EMBL" id="JACXYY010000004">
    <property type="protein sequence ID" value="MBD3915325.1"/>
    <property type="molecule type" value="Genomic_DNA"/>
</dbReference>
<protein>
    <submittedName>
        <fullName evidence="2">MOSC domain-containing protein</fullName>
    </submittedName>
</protein>
<comment type="caution">
    <text evidence="2">The sequence shown here is derived from an EMBL/GenBank/DDBJ whole genome shotgun (WGS) entry which is preliminary data.</text>
</comment>
<keyword evidence="3" id="KW-1185">Reference proteome</keyword>
<dbReference type="InterPro" id="IPR011037">
    <property type="entry name" value="Pyrv_Knase-like_insert_dom_sf"/>
</dbReference>
<dbReference type="InterPro" id="IPR005302">
    <property type="entry name" value="MoCF_Sase_C"/>
</dbReference>
<dbReference type="PROSITE" id="PS51340">
    <property type="entry name" value="MOSC"/>
    <property type="match status" value="1"/>
</dbReference>
<dbReference type="InterPro" id="IPR005303">
    <property type="entry name" value="MOCOS_middle"/>
</dbReference>
<name>A0ABR8MIC4_9ACTN</name>
<proteinExistence type="predicted"/>
<accession>A0ABR8MIC4</accession>
<reference evidence="2 3" key="1">
    <citation type="submission" date="2020-09" db="EMBL/GenBank/DDBJ databases">
        <title>novel species in genus Nocardioides.</title>
        <authorList>
            <person name="Zhang G."/>
        </authorList>
    </citation>
    <scope>NUCLEOTIDE SEQUENCE [LARGE SCALE GENOMIC DNA]</scope>
    <source>
        <strain evidence="2 3">19197</strain>
    </source>
</reference>
<evidence type="ECO:0000313" key="3">
    <source>
        <dbReference type="Proteomes" id="UP000649289"/>
    </source>
</evidence>
<dbReference type="SUPFAM" id="SSF50800">
    <property type="entry name" value="PK beta-barrel domain-like"/>
    <property type="match status" value="1"/>
</dbReference>
<gene>
    <name evidence="2" type="ORF">IEZ25_11930</name>
</gene>
<dbReference type="RefSeq" id="WP_191199634.1">
    <property type="nucleotide sequence ID" value="NZ_BAAAPA010000005.1"/>
</dbReference>
<evidence type="ECO:0000313" key="2">
    <source>
        <dbReference type="EMBL" id="MBD3915325.1"/>
    </source>
</evidence>
<dbReference type="Gene3D" id="2.40.33.20">
    <property type="entry name" value="PK beta-barrel domain-like"/>
    <property type="match status" value="1"/>
</dbReference>
<organism evidence="2 3">
    <name type="scientific">Nocardioides hwasunensis</name>
    <dbReference type="NCBI Taxonomy" id="397258"/>
    <lineage>
        <taxon>Bacteria</taxon>
        <taxon>Bacillati</taxon>
        <taxon>Actinomycetota</taxon>
        <taxon>Actinomycetes</taxon>
        <taxon>Propionibacteriales</taxon>
        <taxon>Nocardioidaceae</taxon>
        <taxon>Nocardioides</taxon>
    </lineage>
</organism>